<comment type="caution">
    <text evidence="1">The sequence shown here is derived from an EMBL/GenBank/DDBJ whole genome shotgun (WGS) entry which is preliminary data.</text>
</comment>
<keyword evidence="2" id="KW-1185">Reference proteome</keyword>
<organism evidence="1 2">
    <name type="scientific">Coprinellus micaceus</name>
    <name type="common">Glistening ink-cap mushroom</name>
    <name type="synonym">Coprinus micaceus</name>
    <dbReference type="NCBI Taxonomy" id="71717"/>
    <lineage>
        <taxon>Eukaryota</taxon>
        <taxon>Fungi</taxon>
        <taxon>Dikarya</taxon>
        <taxon>Basidiomycota</taxon>
        <taxon>Agaricomycotina</taxon>
        <taxon>Agaricomycetes</taxon>
        <taxon>Agaricomycetidae</taxon>
        <taxon>Agaricales</taxon>
        <taxon>Agaricineae</taxon>
        <taxon>Psathyrellaceae</taxon>
        <taxon>Coprinellus</taxon>
    </lineage>
</organism>
<evidence type="ECO:0000313" key="1">
    <source>
        <dbReference type="EMBL" id="TEB30622.1"/>
    </source>
</evidence>
<gene>
    <name evidence="1" type="ORF">FA13DRAFT_524188</name>
</gene>
<sequence length="72" mass="7731">MVLPPPPKMLKLVAGICALSPPSRSLSALLPATGQHSRAETGGPTLRFSSMFSMHVRSSVTRSTRSISLNRR</sequence>
<evidence type="ECO:0000313" key="2">
    <source>
        <dbReference type="Proteomes" id="UP000298030"/>
    </source>
</evidence>
<name>A0A4Y7TAJ7_COPMI</name>
<dbReference type="Proteomes" id="UP000298030">
    <property type="component" value="Unassembled WGS sequence"/>
</dbReference>
<dbReference type="AlphaFoldDB" id="A0A4Y7TAJ7"/>
<dbReference type="EMBL" id="QPFP01000022">
    <property type="protein sequence ID" value="TEB30622.1"/>
    <property type="molecule type" value="Genomic_DNA"/>
</dbReference>
<protein>
    <submittedName>
        <fullName evidence="1">Uncharacterized protein</fullName>
    </submittedName>
</protein>
<reference evidence="1 2" key="1">
    <citation type="journal article" date="2019" name="Nat. Ecol. Evol.">
        <title>Megaphylogeny resolves global patterns of mushroom evolution.</title>
        <authorList>
            <person name="Varga T."/>
            <person name="Krizsan K."/>
            <person name="Foldi C."/>
            <person name="Dima B."/>
            <person name="Sanchez-Garcia M."/>
            <person name="Sanchez-Ramirez S."/>
            <person name="Szollosi G.J."/>
            <person name="Szarkandi J.G."/>
            <person name="Papp V."/>
            <person name="Albert L."/>
            <person name="Andreopoulos W."/>
            <person name="Angelini C."/>
            <person name="Antonin V."/>
            <person name="Barry K.W."/>
            <person name="Bougher N.L."/>
            <person name="Buchanan P."/>
            <person name="Buyck B."/>
            <person name="Bense V."/>
            <person name="Catcheside P."/>
            <person name="Chovatia M."/>
            <person name="Cooper J."/>
            <person name="Damon W."/>
            <person name="Desjardin D."/>
            <person name="Finy P."/>
            <person name="Geml J."/>
            <person name="Haridas S."/>
            <person name="Hughes K."/>
            <person name="Justo A."/>
            <person name="Karasinski D."/>
            <person name="Kautmanova I."/>
            <person name="Kiss B."/>
            <person name="Kocsube S."/>
            <person name="Kotiranta H."/>
            <person name="LaButti K.M."/>
            <person name="Lechner B.E."/>
            <person name="Liimatainen K."/>
            <person name="Lipzen A."/>
            <person name="Lukacs Z."/>
            <person name="Mihaltcheva S."/>
            <person name="Morgado L.N."/>
            <person name="Niskanen T."/>
            <person name="Noordeloos M.E."/>
            <person name="Ohm R.A."/>
            <person name="Ortiz-Santana B."/>
            <person name="Ovrebo C."/>
            <person name="Racz N."/>
            <person name="Riley R."/>
            <person name="Savchenko A."/>
            <person name="Shiryaev A."/>
            <person name="Soop K."/>
            <person name="Spirin V."/>
            <person name="Szebenyi C."/>
            <person name="Tomsovsky M."/>
            <person name="Tulloss R.E."/>
            <person name="Uehling J."/>
            <person name="Grigoriev I.V."/>
            <person name="Vagvolgyi C."/>
            <person name="Papp T."/>
            <person name="Martin F.M."/>
            <person name="Miettinen O."/>
            <person name="Hibbett D.S."/>
            <person name="Nagy L.G."/>
        </authorList>
    </citation>
    <scope>NUCLEOTIDE SEQUENCE [LARGE SCALE GENOMIC DNA]</scope>
    <source>
        <strain evidence="1 2">FP101781</strain>
    </source>
</reference>
<proteinExistence type="predicted"/>
<accession>A0A4Y7TAJ7</accession>